<gene>
    <name evidence="3" type="ORF">AUJ77_01105</name>
</gene>
<evidence type="ECO:0000313" key="4">
    <source>
        <dbReference type="Proteomes" id="UP000181992"/>
    </source>
</evidence>
<dbReference type="Proteomes" id="UP000181992">
    <property type="component" value="Unassembled WGS sequence"/>
</dbReference>
<dbReference type="PROSITE" id="PS51084">
    <property type="entry name" value="HIT_2"/>
    <property type="match status" value="1"/>
</dbReference>
<dbReference type="InterPro" id="IPR011146">
    <property type="entry name" value="HIT-like"/>
</dbReference>
<proteinExistence type="predicted"/>
<dbReference type="EMBL" id="MNVN01000010">
    <property type="protein sequence ID" value="OIO30925.1"/>
    <property type="molecule type" value="Genomic_DNA"/>
</dbReference>
<evidence type="ECO:0000313" key="3">
    <source>
        <dbReference type="EMBL" id="OIO30925.1"/>
    </source>
</evidence>
<name>A0A1J4V817_9BACT</name>
<sequence length="140" mass="16538">MKNLIFETPYWKVELSGDQLYLGRAYAICKTKRESLSELTDEEFSDLHLVMKKYEELLKKTFGATLFNWACLMNHAYREKPYSPEVHFHVRPRYEKDVVVRNQVFHDPNFGDNNYLTATMKNRVSEETLAEILKALRGNL</sequence>
<evidence type="ECO:0000256" key="1">
    <source>
        <dbReference type="PROSITE-ProRule" id="PRU00464"/>
    </source>
</evidence>
<dbReference type="GO" id="GO:0003824">
    <property type="term" value="F:catalytic activity"/>
    <property type="evidence" value="ECO:0007669"/>
    <property type="project" value="InterPro"/>
</dbReference>
<comment type="caution">
    <text evidence="1">Lacks conserved residue(s) required for the propagation of feature annotation.</text>
</comment>
<dbReference type="SUPFAM" id="SSF54197">
    <property type="entry name" value="HIT-like"/>
    <property type="match status" value="1"/>
</dbReference>
<evidence type="ECO:0000259" key="2">
    <source>
        <dbReference type="PROSITE" id="PS51084"/>
    </source>
</evidence>
<protein>
    <recommendedName>
        <fullName evidence="2">HIT domain-containing protein</fullName>
    </recommendedName>
</protein>
<organism evidence="3 4">
    <name type="scientific">Candidatus Nomurabacteria bacterium CG1_02_43_90</name>
    <dbReference type="NCBI Taxonomy" id="1805281"/>
    <lineage>
        <taxon>Bacteria</taxon>
        <taxon>Candidatus Nomuraibacteriota</taxon>
    </lineage>
</organism>
<accession>A0A1J4V817</accession>
<dbReference type="InterPro" id="IPR036265">
    <property type="entry name" value="HIT-like_sf"/>
</dbReference>
<dbReference type="AlphaFoldDB" id="A0A1J4V817"/>
<dbReference type="STRING" id="1805281.AUJ77_01105"/>
<feature type="domain" description="HIT" evidence="2">
    <location>
        <begin position="1"/>
        <end position="100"/>
    </location>
</feature>
<reference evidence="3 4" key="1">
    <citation type="journal article" date="2016" name="Environ. Microbiol.">
        <title>Genomic resolution of a cold subsurface aquifer community provides metabolic insights for novel microbes adapted to high CO concentrations.</title>
        <authorList>
            <person name="Probst A.J."/>
            <person name="Castelle C.J."/>
            <person name="Singh A."/>
            <person name="Brown C.T."/>
            <person name="Anantharaman K."/>
            <person name="Sharon I."/>
            <person name="Hug L.A."/>
            <person name="Burstein D."/>
            <person name="Emerson J.B."/>
            <person name="Thomas B.C."/>
            <person name="Banfield J.F."/>
        </authorList>
    </citation>
    <scope>NUCLEOTIDE SEQUENCE [LARGE SCALE GENOMIC DNA]</scope>
    <source>
        <strain evidence="3">CG1_02_43_90</strain>
    </source>
</reference>
<comment type="caution">
    <text evidence="3">The sequence shown here is derived from an EMBL/GenBank/DDBJ whole genome shotgun (WGS) entry which is preliminary data.</text>
</comment>
<dbReference type="Gene3D" id="3.30.428.10">
    <property type="entry name" value="HIT-like"/>
    <property type="match status" value="1"/>
</dbReference>